<organism evidence="1 2">
    <name type="scientific">Trichonephila clavata</name>
    <name type="common">Joro spider</name>
    <name type="synonym">Nephila clavata</name>
    <dbReference type="NCBI Taxonomy" id="2740835"/>
    <lineage>
        <taxon>Eukaryota</taxon>
        <taxon>Metazoa</taxon>
        <taxon>Ecdysozoa</taxon>
        <taxon>Arthropoda</taxon>
        <taxon>Chelicerata</taxon>
        <taxon>Arachnida</taxon>
        <taxon>Araneae</taxon>
        <taxon>Araneomorphae</taxon>
        <taxon>Entelegynae</taxon>
        <taxon>Araneoidea</taxon>
        <taxon>Nephilidae</taxon>
        <taxon>Trichonephila</taxon>
    </lineage>
</organism>
<dbReference type="Proteomes" id="UP000887116">
    <property type="component" value="Unassembled WGS sequence"/>
</dbReference>
<gene>
    <name evidence="1" type="ORF">TNCT_403081</name>
</gene>
<dbReference type="EMBL" id="BMAO01001864">
    <property type="protein sequence ID" value="GFQ76474.1"/>
    <property type="molecule type" value="Genomic_DNA"/>
</dbReference>
<name>A0A8X6KK66_TRICU</name>
<dbReference type="AlphaFoldDB" id="A0A8X6KK66"/>
<comment type="caution">
    <text evidence="1">The sequence shown here is derived from an EMBL/GenBank/DDBJ whole genome shotgun (WGS) entry which is preliminary data.</text>
</comment>
<evidence type="ECO:0000313" key="1">
    <source>
        <dbReference type="EMBL" id="GFQ76474.1"/>
    </source>
</evidence>
<evidence type="ECO:0000313" key="2">
    <source>
        <dbReference type="Proteomes" id="UP000887116"/>
    </source>
</evidence>
<keyword evidence="2" id="KW-1185">Reference proteome</keyword>
<accession>A0A8X6KK66</accession>
<reference evidence="1" key="1">
    <citation type="submission" date="2020-07" db="EMBL/GenBank/DDBJ databases">
        <title>Multicomponent nature underlies the extraordinary mechanical properties of spider dragline silk.</title>
        <authorList>
            <person name="Kono N."/>
            <person name="Nakamura H."/>
            <person name="Mori M."/>
            <person name="Yoshida Y."/>
            <person name="Ohtoshi R."/>
            <person name="Malay A.D."/>
            <person name="Moran D.A.P."/>
            <person name="Tomita M."/>
            <person name="Numata K."/>
            <person name="Arakawa K."/>
        </authorList>
    </citation>
    <scope>NUCLEOTIDE SEQUENCE</scope>
</reference>
<dbReference type="OrthoDB" id="10306591at2759"/>
<protein>
    <submittedName>
        <fullName evidence="1">Uncharacterized protein</fullName>
    </submittedName>
</protein>
<proteinExistence type="predicted"/>
<sequence length="147" mass="17563">MPFRSTLNYHFQLRHKCAVELVNSVLEYHGIDFKISTDHLFLLRDIKPFTDGHKRHLLNLLEGENMKFFCREVDNVLGKRMCFEDVLHYFERLRWWYNRSKDLFVFCVSVACVSAIAFNNEYFEAPYHAVRIIFKESLNAHVNNEPS</sequence>